<dbReference type="Gene3D" id="1.10.3720.10">
    <property type="entry name" value="MetI-like"/>
    <property type="match status" value="1"/>
</dbReference>
<evidence type="ECO:0000313" key="9">
    <source>
        <dbReference type="EMBL" id="GHO51010.1"/>
    </source>
</evidence>
<dbReference type="SUPFAM" id="SSF161098">
    <property type="entry name" value="MetI-like"/>
    <property type="match status" value="1"/>
</dbReference>
<name>A0A8J3MX32_9CHLR</name>
<dbReference type="EMBL" id="BNJF01000010">
    <property type="protein sequence ID" value="GHO51010.1"/>
    <property type="molecule type" value="Genomic_DNA"/>
</dbReference>
<gene>
    <name evidence="9" type="ORF">KSX_91730</name>
</gene>
<evidence type="ECO:0000256" key="6">
    <source>
        <dbReference type="ARBA" id="ARBA00023136"/>
    </source>
</evidence>
<feature type="domain" description="ABC transmembrane type-1" evidence="8">
    <location>
        <begin position="78"/>
        <end position="270"/>
    </location>
</feature>
<dbReference type="InterPro" id="IPR035906">
    <property type="entry name" value="MetI-like_sf"/>
</dbReference>
<comment type="caution">
    <text evidence="9">The sequence shown here is derived from an EMBL/GenBank/DDBJ whole genome shotgun (WGS) entry which is preliminary data.</text>
</comment>
<keyword evidence="5 7" id="KW-1133">Transmembrane helix</keyword>
<reference evidence="9" key="1">
    <citation type="submission" date="2020-10" db="EMBL/GenBank/DDBJ databases">
        <title>Taxonomic study of unclassified bacteria belonging to the class Ktedonobacteria.</title>
        <authorList>
            <person name="Yabe S."/>
            <person name="Wang C.M."/>
            <person name="Zheng Y."/>
            <person name="Sakai Y."/>
            <person name="Cavaletti L."/>
            <person name="Monciardini P."/>
            <person name="Donadio S."/>
        </authorList>
    </citation>
    <scope>NUCLEOTIDE SEQUENCE</scope>
    <source>
        <strain evidence="9">SOSP1-1</strain>
    </source>
</reference>
<evidence type="ECO:0000256" key="5">
    <source>
        <dbReference type="ARBA" id="ARBA00022989"/>
    </source>
</evidence>
<dbReference type="PANTHER" id="PTHR43744:SF6">
    <property type="entry name" value="ABC TRANSPORTER PERMEASE PROTEIN YESQ-RELATED"/>
    <property type="match status" value="1"/>
</dbReference>
<dbReference type="PANTHER" id="PTHR43744">
    <property type="entry name" value="ABC TRANSPORTER PERMEASE PROTEIN MG189-RELATED-RELATED"/>
    <property type="match status" value="1"/>
</dbReference>
<feature type="transmembrane region" description="Helical" evidence="7">
    <location>
        <begin position="149"/>
        <end position="169"/>
    </location>
</feature>
<evidence type="ECO:0000259" key="8">
    <source>
        <dbReference type="PROSITE" id="PS50928"/>
    </source>
</evidence>
<dbReference type="GO" id="GO:0005886">
    <property type="term" value="C:plasma membrane"/>
    <property type="evidence" value="ECO:0007669"/>
    <property type="project" value="UniProtKB-SubCell"/>
</dbReference>
<keyword evidence="10" id="KW-1185">Reference proteome</keyword>
<dbReference type="CDD" id="cd06261">
    <property type="entry name" value="TM_PBP2"/>
    <property type="match status" value="1"/>
</dbReference>
<feature type="transmembrane region" description="Helical" evidence="7">
    <location>
        <begin position="190"/>
        <end position="215"/>
    </location>
</feature>
<feature type="transmembrane region" description="Helical" evidence="7">
    <location>
        <begin position="77"/>
        <end position="101"/>
    </location>
</feature>
<comment type="subcellular location">
    <subcellularLocation>
        <location evidence="1 7">Cell membrane</location>
        <topology evidence="1 7">Multi-pass membrane protein</topology>
    </subcellularLocation>
</comment>
<evidence type="ECO:0000313" key="10">
    <source>
        <dbReference type="Proteomes" id="UP000612362"/>
    </source>
</evidence>
<dbReference type="Proteomes" id="UP000612362">
    <property type="component" value="Unassembled WGS sequence"/>
</dbReference>
<dbReference type="RefSeq" id="WP_236031932.1">
    <property type="nucleotide sequence ID" value="NZ_BNJF01000010.1"/>
</dbReference>
<keyword evidence="6 7" id="KW-0472">Membrane</keyword>
<accession>A0A8J3MX32</accession>
<feature type="transmembrane region" description="Helical" evidence="7">
    <location>
        <begin position="12"/>
        <end position="34"/>
    </location>
</feature>
<evidence type="ECO:0000256" key="7">
    <source>
        <dbReference type="RuleBase" id="RU363032"/>
    </source>
</evidence>
<sequence>MSRYLTRTRNRIWTQPLAYAVVIFGAVLMIYPVIWMLSASFKPLDETFTSPSLIPQTWTLENYSEGWNALDYPFDVFFVNSFIVCIGAAIGNIISCSLAAYAFARINFKFKNFWFLIMLGTIMLPYHAIVVPQYILFKNLDWINTYLPLIVPKFLATDAFFIFLLVQFIRAIPRDLDDAAKIDGCNHFQMYARIILPLATPALATTAIFTFIWTWGDFFTQLIFLNDQSVYTVPVALRTFLDSTGISAYGQLFAVSIISLIPIIGFFIIFQRLLIEGTATSGIKG</sequence>
<feature type="transmembrane region" description="Helical" evidence="7">
    <location>
        <begin position="113"/>
        <end position="137"/>
    </location>
</feature>
<proteinExistence type="inferred from homology"/>
<protein>
    <submittedName>
        <fullName evidence="9">Sugar ABC transporter permease</fullName>
    </submittedName>
</protein>
<keyword evidence="4 7" id="KW-0812">Transmembrane</keyword>
<comment type="similarity">
    <text evidence="7">Belongs to the binding-protein-dependent transport system permease family.</text>
</comment>
<dbReference type="GO" id="GO:0055085">
    <property type="term" value="P:transmembrane transport"/>
    <property type="evidence" value="ECO:0007669"/>
    <property type="project" value="InterPro"/>
</dbReference>
<dbReference type="Pfam" id="PF00528">
    <property type="entry name" value="BPD_transp_1"/>
    <property type="match status" value="1"/>
</dbReference>
<dbReference type="PROSITE" id="PS50928">
    <property type="entry name" value="ABC_TM1"/>
    <property type="match status" value="1"/>
</dbReference>
<evidence type="ECO:0000256" key="1">
    <source>
        <dbReference type="ARBA" id="ARBA00004651"/>
    </source>
</evidence>
<organism evidence="9 10">
    <name type="scientific">Ktedonospora formicarum</name>
    <dbReference type="NCBI Taxonomy" id="2778364"/>
    <lineage>
        <taxon>Bacteria</taxon>
        <taxon>Bacillati</taxon>
        <taxon>Chloroflexota</taxon>
        <taxon>Ktedonobacteria</taxon>
        <taxon>Ktedonobacterales</taxon>
        <taxon>Ktedonobacteraceae</taxon>
        <taxon>Ktedonospora</taxon>
    </lineage>
</organism>
<evidence type="ECO:0000256" key="3">
    <source>
        <dbReference type="ARBA" id="ARBA00022475"/>
    </source>
</evidence>
<dbReference type="AlphaFoldDB" id="A0A8J3MX32"/>
<evidence type="ECO:0000256" key="4">
    <source>
        <dbReference type="ARBA" id="ARBA00022692"/>
    </source>
</evidence>
<keyword evidence="3" id="KW-1003">Cell membrane</keyword>
<evidence type="ECO:0000256" key="2">
    <source>
        <dbReference type="ARBA" id="ARBA00022448"/>
    </source>
</evidence>
<feature type="transmembrane region" description="Helical" evidence="7">
    <location>
        <begin position="248"/>
        <end position="270"/>
    </location>
</feature>
<dbReference type="InterPro" id="IPR000515">
    <property type="entry name" value="MetI-like"/>
</dbReference>
<keyword evidence="2 7" id="KW-0813">Transport</keyword>